<protein>
    <recommendedName>
        <fullName evidence="4">Lipoprotein</fullName>
    </recommendedName>
</protein>
<evidence type="ECO:0000256" key="1">
    <source>
        <dbReference type="SAM" id="SignalP"/>
    </source>
</evidence>
<reference evidence="2 3" key="1">
    <citation type="journal article" date="2012" name="Environ. Microbiol.">
        <title>The genome sequence of Desulfatibacillum alkenivorans AK-01: a blueprint for anaerobic alkane oxidation.</title>
        <authorList>
            <person name="Callaghan A.V."/>
            <person name="Morris B.E."/>
            <person name="Pereira I.A."/>
            <person name="McInerney M.J."/>
            <person name="Austin R.N."/>
            <person name="Groves J.T."/>
            <person name="Kukor J.J."/>
            <person name="Suflita J.M."/>
            <person name="Young L.Y."/>
            <person name="Zylstra G.J."/>
            <person name="Wawrik B."/>
        </authorList>
    </citation>
    <scope>NUCLEOTIDE SEQUENCE [LARGE SCALE GENOMIC DNA]</scope>
    <source>
        <strain evidence="2 3">AK-01</strain>
    </source>
</reference>
<keyword evidence="3" id="KW-1185">Reference proteome</keyword>
<gene>
    <name evidence="2" type="ordered locus">Dalk_1852</name>
</gene>
<evidence type="ECO:0008006" key="4">
    <source>
        <dbReference type="Google" id="ProtNLM"/>
    </source>
</evidence>
<dbReference type="Proteomes" id="UP000000739">
    <property type="component" value="Chromosome"/>
</dbReference>
<dbReference type="EMBL" id="CP001322">
    <property type="protein sequence ID" value="ACL03549.1"/>
    <property type="molecule type" value="Genomic_DNA"/>
</dbReference>
<organism evidence="2 3">
    <name type="scientific">Desulfatibacillum aliphaticivorans</name>
    <dbReference type="NCBI Taxonomy" id="218208"/>
    <lineage>
        <taxon>Bacteria</taxon>
        <taxon>Pseudomonadati</taxon>
        <taxon>Thermodesulfobacteriota</taxon>
        <taxon>Desulfobacteria</taxon>
        <taxon>Desulfobacterales</taxon>
        <taxon>Desulfatibacillaceae</taxon>
        <taxon>Desulfatibacillum</taxon>
    </lineage>
</organism>
<keyword evidence="1" id="KW-0732">Signal</keyword>
<proteinExistence type="predicted"/>
<sequence>MQRKWKMTGLAMVCAIALAAGNACAGPVGKAQARQMGRIHQGVKSGQLTPGETRALAHQQRVIRQTKRAFLCDGRLDHRERAILHHMQQRASANIAWKKHNGRHR</sequence>
<evidence type="ECO:0000313" key="3">
    <source>
        <dbReference type="Proteomes" id="UP000000739"/>
    </source>
</evidence>
<dbReference type="HOGENOM" id="CLU_168133_0_0_7"/>
<dbReference type="KEGG" id="dal:Dalk_1852"/>
<feature type="chain" id="PRO_5002871667" description="Lipoprotein" evidence="1">
    <location>
        <begin position="26"/>
        <end position="105"/>
    </location>
</feature>
<evidence type="ECO:0000313" key="2">
    <source>
        <dbReference type="EMBL" id="ACL03549.1"/>
    </source>
</evidence>
<dbReference type="AlphaFoldDB" id="B8FFZ4"/>
<dbReference type="RefSeq" id="WP_012610982.1">
    <property type="nucleotide sequence ID" value="NC_011768.1"/>
</dbReference>
<name>B8FFZ4_DESAL</name>
<accession>B8FFZ4</accession>
<feature type="signal peptide" evidence="1">
    <location>
        <begin position="1"/>
        <end position="25"/>
    </location>
</feature>